<evidence type="ECO:0000256" key="1">
    <source>
        <dbReference type="ARBA" id="ARBA00010169"/>
    </source>
</evidence>
<organism evidence="2 3">
    <name type="scientific">Pyrobaculum arsenaticum</name>
    <dbReference type="NCBI Taxonomy" id="121277"/>
    <lineage>
        <taxon>Archaea</taxon>
        <taxon>Thermoproteota</taxon>
        <taxon>Thermoprotei</taxon>
        <taxon>Thermoproteales</taxon>
        <taxon>Thermoproteaceae</taxon>
        <taxon>Pyrobaculum</taxon>
    </lineage>
</organism>
<dbReference type="InterPro" id="IPR004323">
    <property type="entry name" value="Ion_tolerance_CutA"/>
</dbReference>
<sequence>MYITVFITAPDKESGKKIARHILEKRLAACVNMTPVSSMYWWEGKLEESDEVLLIAKTTTDKLEELVKEAKAVHPYQVPEIIAVPIVGGYKEYLGWVERETHA</sequence>
<evidence type="ECO:0000313" key="2">
    <source>
        <dbReference type="EMBL" id="NYR15182.1"/>
    </source>
</evidence>
<protein>
    <submittedName>
        <fullName evidence="2">Divalent-cation tolerance protein CutA</fullName>
    </submittedName>
</protein>
<proteinExistence type="inferred from homology"/>
<dbReference type="Proteomes" id="UP000554766">
    <property type="component" value="Unassembled WGS sequence"/>
</dbReference>
<keyword evidence="3" id="KW-1185">Reference proteome</keyword>
<dbReference type="Gene3D" id="3.30.70.120">
    <property type="match status" value="1"/>
</dbReference>
<dbReference type="PANTHER" id="PTHR23419:SF8">
    <property type="entry name" value="FI09726P"/>
    <property type="match status" value="1"/>
</dbReference>
<dbReference type="PANTHER" id="PTHR23419">
    <property type="entry name" value="DIVALENT CATION TOLERANCE CUTA-RELATED"/>
    <property type="match status" value="1"/>
</dbReference>
<dbReference type="SUPFAM" id="SSF54913">
    <property type="entry name" value="GlnB-like"/>
    <property type="match status" value="1"/>
</dbReference>
<evidence type="ECO:0000313" key="3">
    <source>
        <dbReference type="Proteomes" id="UP000554766"/>
    </source>
</evidence>
<dbReference type="NCBIfam" id="NF041095">
    <property type="entry name" value="dival_cat_tol_CutA"/>
    <property type="match status" value="1"/>
</dbReference>
<accession>A0A7L4P8Z0</accession>
<comment type="caution">
    <text evidence="2">The sequence shown here is derived from an EMBL/GenBank/DDBJ whole genome shotgun (WGS) entry which is preliminary data.</text>
</comment>
<dbReference type="GO" id="GO:0005507">
    <property type="term" value="F:copper ion binding"/>
    <property type="evidence" value="ECO:0007669"/>
    <property type="project" value="TreeGrafter"/>
</dbReference>
<gene>
    <name evidence="2" type="ORF">HC235_04290</name>
</gene>
<dbReference type="RefSeq" id="WP_011901000.1">
    <property type="nucleotide sequence ID" value="NZ_JAAVJF010000002.1"/>
</dbReference>
<dbReference type="GO" id="GO:0010038">
    <property type="term" value="P:response to metal ion"/>
    <property type="evidence" value="ECO:0007669"/>
    <property type="project" value="InterPro"/>
</dbReference>
<dbReference type="InterPro" id="IPR053426">
    <property type="entry name" value="CutA_tolerance"/>
</dbReference>
<dbReference type="InterPro" id="IPR015867">
    <property type="entry name" value="N-reg_PII/ATP_PRibTrfase_C"/>
</dbReference>
<comment type="similarity">
    <text evidence="1">Belongs to the CutA family.</text>
</comment>
<reference evidence="2 3" key="1">
    <citation type="journal article" date="2020" name="Nat. Commun.">
        <title>The structures of two archaeal type IV pili illuminate evolutionary relationships.</title>
        <authorList>
            <person name="Wang F."/>
            <person name="Baquero D.P."/>
            <person name="Su Z."/>
            <person name="Beltran L.C."/>
            <person name="Prangishvili D."/>
            <person name="Krupovic M."/>
            <person name="Egelman E.H."/>
        </authorList>
    </citation>
    <scope>NUCLEOTIDE SEQUENCE [LARGE SCALE GENOMIC DNA]</scope>
    <source>
        <strain evidence="2 3">2GA</strain>
    </source>
</reference>
<name>A0A7L4P8Z0_9CREN</name>
<dbReference type="EMBL" id="JAAVJF010000002">
    <property type="protein sequence ID" value="NYR15182.1"/>
    <property type="molecule type" value="Genomic_DNA"/>
</dbReference>
<dbReference type="OMA" id="VYTTFPD"/>
<dbReference type="AlphaFoldDB" id="A0A7L4P8Z0"/>
<dbReference type="GeneID" id="5054692"/>
<dbReference type="Pfam" id="PF03091">
    <property type="entry name" value="CutA1"/>
    <property type="match status" value="1"/>
</dbReference>
<dbReference type="InterPro" id="IPR011322">
    <property type="entry name" value="N-reg_PII-like_a/b"/>
</dbReference>